<protein>
    <submittedName>
        <fullName evidence="2">Uncharacterized protein</fullName>
    </submittedName>
</protein>
<feature type="transmembrane region" description="Helical" evidence="1">
    <location>
        <begin position="21"/>
        <end position="37"/>
    </location>
</feature>
<keyword evidence="1" id="KW-0812">Transmembrane</keyword>
<dbReference type="EMBL" id="LKKS01000058">
    <property type="protein sequence ID" value="KPM66085.1"/>
    <property type="molecule type" value="Genomic_DNA"/>
</dbReference>
<evidence type="ECO:0000256" key="1">
    <source>
        <dbReference type="SAM" id="Phobius"/>
    </source>
</evidence>
<feature type="transmembrane region" description="Helical" evidence="1">
    <location>
        <begin position="43"/>
        <end position="60"/>
    </location>
</feature>
<reference evidence="2 3" key="1">
    <citation type="submission" date="2015-10" db="EMBL/GenBank/DDBJ databases">
        <title>Pseudomonas putida clinical strains.</title>
        <authorList>
            <person name="Molina L."/>
            <person name="Udaondo Z."/>
        </authorList>
    </citation>
    <scope>NUCLEOTIDE SEQUENCE [LARGE SCALE GENOMIC DNA]</scope>
    <source>
        <strain evidence="2 3">HB13667</strain>
    </source>
</reference>
<name>A0A0P7CFA0_PSEPU</name>
<dbReference type="Proteomes" id="UP000050437">
    <property type="component" value="Unassembled WGS sequence"/>
</dbReference>
<evidence type="ECO:0000313" key="2">
    <source>
        <dbReference type="EMBL" id="KPM66085.1"/>
    </source>
</evidence>
<comment type="caution">
    <text evidence="2">The sequence shown here is derived from an EMBL/GenBank/DDBJ whole genome shotgun (WGS) entry which is preliminary data.</text>
</comment>
<keyword evidence="1" id="KW-1133">Transmembrane helix</keyword>
<keyword evidence="1" id="KW-0472">Membrane</keyword>
<feature type="transmembrane region" description="Helical" evidence="1">
    <location>
        <begin position="101"/>
        <end position="119"/>
    </location>
</feature>
<feature type="transmembrane region" description="Helical" evidence="1">
    <location>
        <begin position="72"/>
        <end position="95"/>
    </location>
</feature>
<accession>A0A0P7CFA0</accession>
<dbReference type="AlphaFoldDB" id="A0A0P7CFA0"/>
<proteinExistence type="predicted"/>
<gene>
    <name evidence="2" type="ORF">HB13667_10295</name>
</gene>
<sequence length="153" mass="17357">MGLLRRFRTFGLRIKPTRSPTAAFVCLAMWIAILRYGDPSASFIMYSVPFGIALIALGPLELLPEQWPRLNFLANALASGFFFVSIMFAGVALSYEMPLENGGRTTFCLGFWALQLFILHKAQPWIKQSPFRRLGEYRMAYSPPEASQRAERD</sequence>
<evidence type="ECO:0000313" key="3">
    <source>
        <dbReference type="Proteomes" id="UP000050437"/>
    </source>
</evidence>
<organism evidence="2 3">
    <name type="scientific">Pseudomonas putida</name>
    <name type="common">Arthrobacter siderocapsulatus</name>
    <dbReference type="NCBI Taxonomy" id="303"/>
    <lineage>
        <taxon>Bacteria</taxon>
        <taxon>Pseudomonadati</taxon>
        <taxon>Pseudomonadota</taxon>
        <taxon>Gammaproteobacteria</taxon>
        <taxon>Pseudomonadales</taxon>
        <taxon>Pseudomonadaceae</taxon>
        <taxon>Pseudomonas</taxon>
    </lineage>
</organism>